<keyword evidence="3 5" id="KW-0697">Rotamase</keyword>
<evidence type="ECO:0000313" key="9">
    <source>
        <dbReference type="Proteomes" id="UP001642360"/>
    </source>
</evidence>
<dbReference type="Pfam" id="PF00254">
    <property type="entry name" value="FKBP_C"/>
    <property type="match status" value="1"/>
</dbReference>
<evidence type="ECO:0000313" key="8">
    <source>
        <dbReference type="EMBL" id="CAK9161049.1"/>
    </source>
</evidence>
<gene>
    <name evidence="8" type="ORF">ILEXP_LOCUS29836</name>
</gene>
<feature type="compositionally biased region" description="Basic and acidic residues" evidence="6">
    <location>
        <begin position="61"/>
        <end position="70"/>
    </location>
</feature>
<dbReference type="PANTHER" id="PTHR43811:SF19">
    <property type="entry name" value="39 KDA FK506-BINDING NUCLEAR PROTEIN"/>
    <property type="match status" value="1"/>
</dbReference>
<evidence type="ECO:0000256" key="1">
    <source>
        <dbReference type="ARBA" id="ARBA00000971"/>
    </source>
</evidence>
<name>A0ABC8T0V0_9AQUA</name>
<reference evidence="8 9" key="1">
    <citation type="submission" date="2024-02" db="EMBL/GenBank/DDBJ databases">
        <authorList>
            <person name="Vignale AGUSTIN F."/>
            <person name="Sosa J E."/>
            <person name="Modenutti C."/>
        </authorList>
    </citation>
    <scope>NUCLEOTIDE SEQUENCE [LARGE SCALE GENOMIC DNA]</scope>
</reference>
<dbReference type="EC" id="5.2.1.8" evidence="2 5"/>
<evidence type="ECO:0000256" key="3">
    <source>
        <dbReference type="ARBA" id="ARBA00023110"/>
    </source>
</evidence>
<evidence type="ECO:0000256" key="5">
    <source>
        <dbReference type="PROSITE-ProRule" id="PRU00277"/>
    </source>
</evidence>
<dbReference type="Gene3D" id="3.10.50.40">
    <property type="match status" value="1"/>
</dbReference>
<feature type="domain" description="PPIase FKBP-type" evidence="7">
    <location>
        <begin position="140"/>
        <end position="228"/>
    </location>
</feature>
<dbReference type="EMBL" id="CAUOFW020003613">
    <property type="protein sequence ID" value="CAK9161049.1"/>
    <property type="molecule type" value="Genomic_DNA"/>
</dbReference>
<feature type="region of interest" description="Disordered" evidence="6">
    <location>
        <begin position="1"/>
        <end position="108"/>
    </location>
</feature>
<evidence type="ECO:0000256" key="6">
    <source>
        <dbReference type="SAM" id="MobiDB-lite"/>
    </source>
</evidence>
<evidence type="ECO:0000259" key="7">
    <source>
        <dbReference type="PROSITE" id="PS50059"/>
    </source>
</evidence>
<dbReference type="GO" id="GO:0003755">
    <property type="term" value="F:peptidyl-prolyl cis-trans isomerase activity"/>
    <property type="evidence" value="ECO:0007669"/>
    <property type="project" value="UniProtKB-KW"/>
</dbReference>
<comment type="catalytic activity">
    <reaction evidence="1 5">
        <text>[protein]-peptidylproline (omega=180) = [protein]-peptidylproline (omega=0)</text>
        <dbReference type="Rhea" id="RHEA:16237"/>
        <dbReference type="Rhea" id="RHEA-COMP:10747"/>
        <dbReference type="Rhea" id="RHEA-COMP:10748"/>
        <dbReference type="ChEBI" id="CHEBI:83833"/>
        <dbReference type="ChEBI" id="CHEBI:83834"/>
        <dbReference type="EC" id="5.2.1.8"/>
    </reaction>
</comment>
<dbReference type="InterPro" id="IPR001179">
    <property type="entry name" value="PPIase_FKBP_dom"/>
</dbReference>
<keyword evidence="4 5" id="KW-0413">Isomerase</keyword>
<feature type="compositionally biased region" description="Basic and acidic residues" evidence="6">
    <location>
        <begin position="19"/>
        <end position="46"/>
    </location>
</feature>
<protein>
    <recommendedName>
        <fullName evidence="2 5">peptidylprolyl isomerase</fullName>
        <ecNumber evidence="2 5">5.2.1.8</ecNumber>
    </recommendedName>
</protein>
<dbReference type="FunFam" id="3.10.50.40:FF:000006">
    <property type="entry name" value="Peptidyl-prolyl cis-trans isomerase"/>
    <property type="match status" value="1"/>
</dbReference>
<dbReference type="PANTHER" id="PTHR43811">
    <property type="entry name" value="FKBP-TYPE PEPTIDYL-PROLYL CIS-TRANS ISOMERASE FKPA"/>
    <property type="match status" value="1"/>
</dbReference>
<organism evidence="8 9">
    <name type="scientific">Ilex paraguariensis</name>
    <name type="common">yerba mate</name>
    <dbReference type="NCBI Taxonomy" id="185542"/>
    <lineage>
        <taxon>Eukaryota</taxon>
        <taxon>Viridiplantae</taxon>
        <taxon>Streptophyta</taxon>
        <taxon>Embryophyta</taxon>
        <taxon>Tracheophyta</taxon>
        <taxon>Spermatophyta</taxon>
        <taxon>Magnoliopsida</taxon>
        <taxon>eudicotyledons</taxon>
        <taxon>Gunneridae</taxon>
        <taxon>Pentapetalae</taxon>
        <taxon>asterids</taxon>
        <taxon>campanulids</taxon>
        <taxon>Aquifoliales</taxon>
        <taxon>Aquifoliaceae</taxon>
        <taxon>Ilex</taxon>
    </lineage>
</organism>
<proteinExistence type="predicted"/>
<feature type="compositionally biased region" description="Basic residues" evidence="6">
    <location>
        <begin position="71"/>
        <end position="80"/>
    </location>
</feature>
<dbReference type="AlphaFoldDB" id="A0ABC8T0V0"/>
<dbReference type="InterPro" id="IPR046357">
    <property type="entry name" value="PPIase_dom_sf"/>
</dbReference>
<sequence>MVPENDVKQKKKNKKKKAKAEEGKVQPEDAITRDMDQAPPVEKEYNQKLTHTNGDIDADFVADKIHSKEKEKKKKRKKNKKQESSADANAEQTVTDKNGSSAEVEEKAEVKPFQVRSFPNGLVIEELEMGKPDGKKASPGKKVSVHYIGKLKKNGKIFDSNIGRAPFKFRLGVGQVIKGWDVGVNGMRVGDKRRLTIPPAMGYGARGAGGDIPPNSWLIFDVELVDVS</sequence>
<accession>A0ABC8T0V0</accession>
<dbReference type="SUPFAM" id="SSF54534">
    <property type="entry name" value="FKBP-like"/>
    <property type="match status" value="1"/>
</dbReference>
<comment type="caution">
    <text evidence="8">The sequence shown here is derived from an EMBL/GenBank/DDBJ whole genome shotgun (WGS) entry which is preliminary data.</text>
</comment>
<evidence type="ECO:0000256" key="2">
    <source>
        <dbReference type="ARBA" id="ARBA00013194"/>
    </source>
</evidence>
<keyword evidence="9" id="KW-1185">Reference proteome</keyword>
<dbReference type="PROSITE" id="PS50059">
    <property type="entry name" value="FKBP_PPIASE"/>
    <property type="match status" value="1"/>
</dbReference>
<evidence type="ECO:0000256" key="4">
    <source>
        <dbReference type="ARBA" id="ARBA00023235"/>
    </source>
</evidence>
<feature type="compositionally biased region" description="Basic residues" evidence="6">
    <location>
        <begin position="9"/>
        <end position="18"/>
    </location>
</feature>
<feature type="compositionally biased region" description="Polar residues" evidence="6">
    <location>
        <begin position="86"/>
        <end position="101"/>
    </location>
</feature>
<dbReference type="Proteomes" id="UP001642360">
    <property type="component" value="Unassembled WGS sequence"/>
</dbReference>